<comment type="subcellular location">
    <subcellularLocation>
        <location evidence="1">Cell membrane</location>
        <topology evidence="1">Multi-pass membrane protein</topology>
    </subcellularLocation>
</comment>
<gene>
    <name evidence="7" type="ORF">H9838_00440</name>
</gene>
<dbReference type="InterPro" id="IPR024923">
    <property type="entry name" value="PG_synth_SpoVB"/>
</dbReference>
<evidence type="ECO:0000256" key="1">
    <source>
        <dbReference type="ARBA" id="ARBA00004651"/>
    </source>
</evidence>
<evidence type="ECO:0000256" key="6">
    <source>
        <dbReference type="SAM" id="Phobius"/>
    </source>
</evidence>
<accession>A0A9D1YBF6</accession>
<evidence type="ECO:0000313" key="8">
    <source>
        <dbReference type="Proteomes" id="UP000823915"/>
    </source>
</evidence>
<dbReference type="InterPro" id="IPR050833">
    <property type="entry name" value="Poly_Biosynth_Transport"/>
</dbReference>
<keyword evidence="3 6" id="KW-0812">Transmembrane</keyword>
<protein>
    <submittedName>
        <fullName evidence="7">Oligosaccharide flippase family protein</fullName>
    </submittedName>
</protein>
<feature type="transmembrane region" description="Helical" evidence="6">
    <location>
        <begin position="474"/>
        <end position="492"/>
    </location>
</feature>
<reference evidence="7" key="1">
    <citation type="journal article" date="2021" name="PeerJ">
        <title>Extensive microbial diversity within the chicken gut microbiome revealed by metagenomics and culture.</title>
        <authorList>
            <person name="Gilroy R."/>
            <person name="Ravi A."/>
            <person name="Getino M."/>
            <person name="Pursley I."/>
            <person name="Horton D.L."/>
            <person name="Alikhan N.F."/>
            <person name="Baker D."/>
            <person name="Gharbi K."/>
            <person name="Hall N."/>
            <person name="Watson M."/>
            <person name="Adriaenssens E.M."/>
            <person name="Foster-Nyarko E."/>
            <person name="Jarju S."/>
            <person name="Secka A."/>
            <person name="Antonio M."/>
            <person name="Oren A."/>
            <person name="Chaudhuri R.R."/>
            <person name="La Ragione R."/>
            <person name="Hildebrand F."/>
            <person name="Pallen M.J."/>
        </authorList>
    </citation>
    <scope>NUCLEOTIDE SEQUENCE</scope>
    <source>
        <strain evidence="7">1282</strain>
    </source>
</reference>
<evidence type="ECO:0000256" key="5">
    <source>
        <dbReference type="ARBA" id="ARBA00023136"/>
    </source>
</evidence>
<keyword evidence="5 6" id="KW-0472">Membrane</keyword>
<name>A0A9D1YBF6_9FIRM</name>
<feature type="transmembrane region" description="Helical" evidence="6">
    <location>
        <begin position="86"/>
        <end position="106"/>
    </location>
</feature>
<proteinExistence type="predicted"/>
<organism evidence="7 8">
    <name type="scientific">Candidatus Acutalibacter pullistercoris</name>
    <dbReference type="NCBI Taxonomy" id="2838418"/>
    <lineage>
        <taxon>Bacteria</taxon>
        <taxon>Bacillati</taxon>
        <taxon>Bacillota</taxon>
        <taxon>Clostridia</taxon>
        <taxon>Eubacteriales</taxon>
        <taxon>Acutalibacteraceae</taxon>
        <taxon>Acutalibacter</taxon>
    </lineage>
</organism>
<keyword evidence="2" id="KW-1003">Cell membrane</keyword>
<evidence type="ECO:0000256" key="3">
    <source>
        <dbReference type="ARBA" id="ARBA00022692"/>
    </source>
</evidence>
<dbReference type="Proteomes" id="UP000823915">
    <property type="component" value="Unassembled WGS sequence"/>
</dbReference>
<evidence type="ECO:0000256" key="4">
    <source>
        <dbReference type="ARBA" id="ARBA00022989"/>
    </source>
</evidence>
<dbReference type="InterPro" id="IPR002797">
    <property type="entry name" value="Polysacc_synth"/>
</dbReference>
<reference evidence="7" key="2">
    <citation type="submission" date="2021-04" db="EMBL/GenBank/DDBJ databases">
        <authorList>
            <person name="Gilroy R."/>
        </authorList>
    </citation>
    <scope>NUCLEOTIDE SEQUENCE</scope>
    <source>
        <strain evidence="7">1282</strain>
    </source>
</reference>
<comment type="caution">
    <text evidence="7">The sequence shown here is derived from an EMBL/GenBank/DDBJ whole genome shotgun (WGS) entry which is preliminary data.</text>
</comment>
<sequence>MTKQKFFLQGLLLTGVSLFLRVTNMGYRSYLSGQLGAAGMGLYQLIFSIFALTVTLSTSGISLAVTRMVSAAIASGRPQRIRSVAARCLLFCLTISLSIALLLFFLADPAAALFLGEPKAAPCLRVLGLGLPFMSLCTCMKGYFLAVDESLSTAWSDALEQVLTIAATVFFFWRFAPQSMEAACLGAMAASTLGEAASFLSSWAAFRRSLGRNIPACREKSPGVLQGLAHIALPCTLSSAARSLLNTGENLLIPRELQRYGLPRGEALSQYGLLQGMAMPLLYFPSSFLSSFASLLIPKVARERELSHRKAVAHIAGKAVGWTLLFSYFFAAAFSLSGASWGAVFYGSPSSGAYVRLLAPLVPLLYLDVVVDSLLKAMDEQFNSMKYNFSDSLIRVVLVLCLLRFFGMESYVAILFFSTIFNASLSLGRLIRVTSLRLSLLRQVVFPLAAAWASAAAAHSLLRCVGADTALPSLLLELALGGALYLPALWLASPGRGNPLARLFPKQRRT</sequence>
<dbReference type="PANTHER" id="PTHR30250:SF24">
    <property type="entry name" value="STAGE V SPORULATION PROTEIN B"/>
    <property type="match status" value="1"/>
</dbReference>
<dbReference type="GO" id="GO:0005886">
    <property type="term" value="C:plasma membrane"/>
    <property type="evidence" value="ECO:0007669"/>
    <property type="project" value="UniProtKB-SubCell"/>
</dbReference>
<evidence type="ECO:0000313" key="7">
    <source>
        <dbReference type="EMBL" id="HIY25625.1"/>
    </source>
</evidence>
<dbReference type="AlphaFoldDB" id="A0A9D1YBF6"/>
<dbReference type="Pfam" id="PF01943">
    <property type="entry name" value="Polysacc_synt"/>
    <property type="match status" value="1"/>
</dbReference>
<feature type="transmembrane region" description="Helical" evidence="6">
    <location>
        <begin position="45"/>
        <end position="65"/>
    </location>
</feature>
<feature type="transmembrane region" description="Helical" evidence="6">
    <location>
        <begin position="444"/>
        <end position="462"/>
    </location>
</feature>
<feature type="transmembrane region" description="Helical" evidence="6">
    <location>
        <begin position="319"/>
        <end position="341"/>
    </location>
</feature>
<feature type="transmembrane region" description="Helical" evidence="6">
    <location>
        <begin position="281"/>
        <end position="298"/>
    </location>
</feature>
<feature type="transmembrane region" description="Helical" evidence="6">
    <location>
        <begin position="353"/>
        <end position="375"/>
    </location>
</feature>
<dbReference type="PIRSF" id="PIRSF038958">
    <property type="entry name" value="PG_synth_SpoVB"/>
    <property type="match status" value="1"/>
</dbReference>
<keyword evidence="4 6" id="KW-1133">Transmembrane helix</keyword>
<dbReference type="EMBL" id="DXDU01000008">
    <property type="protein sequence ID" value="HIY25625.1"/>
    <property type="molecule type" value="Genomic_DNA"/>
</dbReference>
<evidence type="ECO:0000256" key="2">
    <source>
        <dbReference type="ARBA" id="ARBA00022475"/>
    </source>
</evidence>
<dbReference type="PANTHER" id="PTHR30250">
    <property type="entry name" value="PST FAMILY PREDICTED COLANIC ACID TRANSPORTER"/>
    <property type="match status" value="1"/>
</dbReference>